<evidence type="ECO:0000259" key="1">
    <source>
        <dbReference type="PROSITE" id="PS51186"/>
    </source>
</evidence>
<dbReference type="AlphaFoldDB" id="A0A2L1UDN6"/>
<proteinExistence type="predicted"/>
<gene>
    <name evidence="2" type="ORF">ERICIII_02090</name>
</gene>
<dbReference type="EMBL" id="CP019655">
    <property type="protein sequence ID" value="AVF26255.1"/>
    <property type="molecule type" value="Genomic_DNA"/>
</dbReference>
<dbReference type="GO" id="GO:0004145">
    <property type="term" value="F:diamine N-acetyltransferase activity"/>
    <property type="evidence" value="ECO:0007669"/>
    <property type="project" value="UniProtKB-EC"/>
</dbReference>
<dbReference type="InterPro" id="IPR000182">
    <property type="entry name" value="GNAT_dom"/>
</dbReference>
<keyword evidence="2" id="KW-0012">Acyltransferase</keyword>
<dbReference type="PROSITE" id="PS51186">
    <property type="entry name" value="GNAT"/>
    <property type="match status" value="1"/>
</dbReference>
<dbReference type="Pfam" id="PF00583">
    <property type="entry name" value="Acetyltransf_1"/>
    <property type="match status" value="1"/>
</dbReference>
<reference evidence="3" key="1">
    <citation type="submission" date="2017-02" db="EMBL/GenBank/DDBJ databases">
        <title>Delineation of Paenibacillus larvae strains originating from foulbrood outbreaks.</title>
        <authorList>
            <person name="Beims H."/>
            <person name="Bunk B."/>
            <person name="Sproeer C."/>
            <person name="Mohr K.I."/>
            <person name="Pradella S."/>
            <person name="Guenther G."/>
            <person name="Rohde M."/>
            <person name="von der Ohe W."/>
            <person name="Steinert M."/>
        </authorList>
    </citation>
    <scope>NUCLEOTIDE SEQUENCE [LARGE SCALE GENOMIC DNA]</scope>
    <source>
        <strain evidence="3">Eric_III</strain>
    </source>
</reference>
<dbReference type="SUPFAM" id="SSF55729">
    <property type="entry name" value="Acyl-CoA N-acyltransferases (Nat)"/>
    <property type="match status" value="1"/>
</dbReference>
<dbReference type="Gene3D" id="3.40.630.30">
    <property type="match status" value="1"/>
</dbReference>
<accession>A0A2L1UDN6</accession>
<dbReference type="InterPro" id="IPR027455">
    <property type="entry name" value="Sper_AcTfrase_N"/>
</dbReference>
<dbReference type="EC" id="2.3.1.57" evidence="2"/>
<keyword evidence="2" id="KW-0808">Transferase</keyword>
<dbReference type="PANTHER" id="PTHR43617">
    <property type="entry name" value="L-AMINO ACID N-ACETYLTRANSFERASE"/>
    <property type="match status" value="1"/>
</dbReference>
<feature type="domain" description="N-acetyltransferase" evidence="1">
    <location>
        <begin position="18"/>
        <end position="164"/>
    </location>
</feature>
<protein>
    <submittedName>
        <fullName evidence="2">Spermine/spermidine acetyltransferase</fullName>
        <ecNumber evidence="2">2.3.1.57</ecNumber>
    </submittedName>
</protein>
<dbReference type="InterPro" id="IPR050276">
    <property type="entry name" value="MshD_Acetyltransferase"/>
</dbReference>
<dbReference type="Proteomes" id="UP000239833">
    <property type="component" value="Chromosome"/>
</dbReference>
<evidence type="ECO:0000313" key="3">
    <source>
        <dbReference type="Proteomes" id="UP000239833"/>
    </source>
</evidence>
<sequence>MCLPKMQAGMEVSNRDGLHIRKASGENWRSIAALSVSGKQQSFIESNAYSLAESVFEPNWCSVGLYDGETLVGFAMYGTGPEQKEVWLDRFMIDSRFQGQGYARRLLPVLIGCIKNQYECDAIYLSVTEDNGRAQKLYGQFGFKKNGEIDDTGLIVGVVMVLQV</sequence>
<dbReference type="CDD" id="cd04301">
    <property type="entry name" value="NAT_SF"/>
    <property type="match status" value="1"/>
</dbReference>
<evidence type="ECO:0000313" key="2">
    <source>
        <dbReference type="EMBL" id="AVF26255.1"/>
    </source>
</evidence>
<dbReference type="STRING" id="147375.BXP28_06295"/>
<name>A0A2L1UDN6_9BACL</name>
<dbReference type="InterPro" id="IPR016181">
    <property type="entry name" value="Acyl_CoA_acyltransferase"/>
</dbReference>
<dbReference type="Gene3D" id="1.10.287.900">
    <property type="entry name" value="The crystal structure of the spermine/spermidine acetyltransferase from enterococcus faecali"/>
    <property type="match status" value="1"/>
</dbReference>
<organism evidence="2 3">
    <name type="scientific">Paenibacillus larvae subsp. larvae</name>
    <dbReference type="NCBI Taxonomy" id="147375"/>
    <lineage>
        <taxon>Bacteria</taxon>
        <taxon>Bacillati</taxon>
        <taxon>Bacillota</taxon>
        <taxon>Bacilli</taxon>
        <taxon>Bacillales</taxon>
        <taxon>Paenibacillaceae</taxon>
        <taxon>Paenibacillus</taxon>
    </lineage>
</organism>